<dbReference type="EC" id="2.1.1.72" evidence="1"/>
<evidence type="ECO:0000313" key="7">
    <source>
        <dbReference type="Proteomes" id="UP000290985"/>
    </source>
</evidence>
<dbReference type="Pfam" id="PF02086">
    <property type="entry name" value="MethyltransfD12"/>
    <property type="match status" value="1"/>
</dbReference>
<dbReference type="Proteomes" id="UP000290985">
    <property type="component" value="Chromosome"/>
</dbReference>
<keyword evidence="3 6" id="KW-0808">Transferase</keyword>
<dbReference type="AlphaFoldDB" id="A0A449B282"/>
<dbReference type="REBASE" id="298089">
    <property type="entry name" value="M.Mci10181I"/>
</dbReference>
<evidence type="ECO:0000256" key="5">
    <source>
        <dbReference type="ARBA" id="ARBA00047942"/>
    </source>
</evidence>
<gene>
    <name evidence="6" type="primary">fokIM</name>
    <name evidence="6" type="ORF">NCTC10181_00490</name>
</gene>
<accession>A0A449B282</accession>
<reference evidence="6 7" key="1">
    <citation type="submission" date="2019-01" db="EMBL/GenBank/DDBJ databases">
        <authorList>
            <consortium name="Pathogen Informatics"/>
        </authorList>
    </citation>
    <scope>NUCLEOTIDE SEQUENCE [LARGE SCALE GENOMIC DNA]</scope>
    <source>
        <strain evidence="6 7">NCTC10181</strain>
    </source>
</reference>
<comment type="catalytic activity">
    <reaction evidence="5">
        <text>a 2'-deoxyadenosine in DNA + S-adenosyl-L-methionine = an N(6)-methyl-2'-deoxyadenosine in DNA + S-adenosyl-L-homocysteine + H(+)</text>
        <dbReference type="Rhea" id="RHEA:15197"/>
        <dbReference type="Rhea" id="RHEA-COMP:12418"/>
        <dbReference type="Rhea" id="RHEA-COMP:12419"/>
        <dbReference type="ChEBI" id="CHEBI:15378"/>
        <dbReference type="ChEBI" id="CHEBI:57856"/>
        <dbReference type="ChEBI" id="CHEBI:59789"/>
        <dbReference type="ChEBI" id="CHEBI:90615"/>
        <dbReference type="ChEBI" id="CHEBI:90616"/>
        <dbReference type="EC" id="2.1.1.72"/>
    </reaction>
</comment>
<dbReference type="GO" id="GO:0032259">
    <property type="term" value="P:methylation"/>
    <property type="evidence" value="ECO:0007669"/>
    <property type="project" value="UniProtKB-KW"/>
</dbReference>
<keyword evidence="2 6" id="KW-0489">Methyltransferase</keyword>
<evidence type="ECO:0000256" key="3">
    <source>
        <dbReference type="ARBA" id="ARBA00022679"/>
    </source>
</evidence>
<dbReference type="PRINTS" id="PR00505">
    <property type="entry name" value="D12N6MTFRASE"/>
</dbReference>
<dbReference type="InterPro" id="IPR002052">
    <property type="entry name" value="DNA_methylase_N6_adenine_CS"/>
</dbReference>
<dbReference type="GO" id="GO:0009007">
    <property type="term" value="F:site-specific DNA-methyltransferase (adenine-specific) activity"/>
    <property type="evidence" value="ECO:0007669"/>
    <property type="project" value="UniProtKB-EC"/>
</dbReference>
<dbReference type="GO" id="GO:0009307">
    <property type="term" value="P:DNA restriction-modification system"/>
    <property type="evidence" value="ECO:0007669"/>
    <property type="project" value="InterPro"/>
</dbReference>
<dbReference type="SUPFAM" id="SSF53335">
    <property type="entry name" value="S-adenosyl-L-methionine-dependent methyltransferases"/>
    <property type="match status" value="1"/>
</dbReference>
<sequence length="335" mass="38922">MNYIGSKNSLLSFIDDSIKEITNYKDSDSWVFTDLFAGTGVVGNFYKKKGWTVYSNDFQTYSYIVNKHYIENNSEKIDASLFEYLNNLNEVEGFIYQNYCYGSGSGRKYFSDQNGKKCDAIRLKIEQLYKDGNINESSYYFYLGSLINSIDKYANTASVYGAFLKKIKTTAQKSFVLEPLEVIDNKIGKVFQLDANELIKKIKGDVLYLDPPYNSRQYYSNYHVLETIAKYDNPLLKGKTGQRANNSQRSDFCLKNKVSEAFENLIANANFKYIFLSYNDEGLMSIETIKEIMSKYGEYSYKTRNYKRYQADKSHNRNILRKGTIEYLHCLKKTK</sequence>
<name>A0A449B282_9BACT</name>
<organism evidence="6 7">
    <name type="scientific">Mycoplasmopsis citelli</name>
    <dbReference type="NCBI Taxonomy" id="171281"/>
    <lineage>
        <taxon>Bacteria</taxon>
        <taxon>Bacillati</taxon>
        <taxon>Mycoplasmatota</taxon>
        <taxon>Mycoplasmoidales</taxon>
        <taxon>Metamycoplasmataceae</taxon>
        <taxon>Mycoplasmopsis</taxon>
    </lineage>
</organism>
<dbReference type="InterPro" id="IPR012327">
    <property type="entry name" value="MeTrfase_D12"/>
</dbReference>
<dbReference type="EMBL" id="LR215036">
    <property type="protein sequence ID" value="VEU74634.1"/>
    <property type="molecule type" value="Genomic_DNA"/>
</dbReference>
<evidence type="ECO:0000256" key="2">
    <source>
        <dbReference type="ARBA" id="ARBA00022603"/>
    </source>
</evidence>
<dbReference type="OrthoDB" id="9805629at2"/>
<keyword evidence="4" id="KW-0949">S-adenosyl-L-methionine</keyword>
<evidence type="ECO:0000313" key="6">
    <source>
        <dbReference type="EMBL" id="VEU74634.1"/>
    </source>
</evidence>
<dbReference type="RefSeq" id="WP_129725445.1">
    <property type="nucleotide sequence ID" value="NZ_LR215036.1"/>
</dbReference>
<evidence type="ECO:0000256" key="1">
    <source>
        <dbReference type="ARBA" id="ARBA00011900"/>
    </source>
</evidence>
<proteinExistence type="predicted"/>
<dbReference type="GO" id="GO:0003676">
    <property type="term" value="F:nucleic acid binding"/>
    <property type="evidence" value="ECO:0007669"/>
    <property type="project" value="InterPro"/>
</dbReference>
<dbReference type="InterPro" id="IPR029063">
    <property type="entry name" value="SAM-dependent_MTases_sf"/>
</dbReference>
<dbReference type="PROSITE" id="PS00092">
    <property type="entry name" value="N6_MTASE"/>
    <property type="match status" value="1"/>
</dbReference>
<dbReference type="KEGG" id="mcit:NCTC10181_00490"/>
<protein>
    <recommendedName>
        <fullName evidence="1">site-specific DNA-methyltransferase (adenine-specific)</fullName>
        <ecNumber evidence="1">2.1.1.72</ecNumber>
    </recommendedName>
</protein>
<evidence type="ECO:0000256" key="4">
    <source>
        <dbReference type="ARBA" id="ARBA00022691"/>
    </source>
</evidence>
<keyword evidence="7" id="KW-1185">Reference proteome</keyword>